<organism evidence="1 2">
    <name type="scientific">Candidatus Uhrbacteria bacterium RIFCSPLOWO2_01_FULL_47_24</name>
    <dbReference type="NCBI Taxonomy" id="1802401"/>
    <lineage>
        <taxon>Bacteria</taxon>
        <taxon>Candidatus Uhriibacteriota</taxon>
    </lineage>
</organism>
<sequence length="79" mass="9247">MWPNYKLASLKGEIGVDEAYFGGRRKGKRGRGATGKSIYRGVSKYHFPMYLKEVEYRFNHLKDNLFKLFLKIYFGCVSN</sequence>
<gene>
    <name evidence="1" type="ORF">A3B21_03880</name>
</gene>
<accession>A0A1F7UT70</accession>
<dbReference type="Proteomes" id="UP000176897">
    <property type="component" value="Unassembled WGS sequence"/>
</dbReference>
<dbReference type="AlphaFoldDB" id="A0A1F7UT70"/>
<protein>
    <recommendedName>
        <fullName evidence="3">ISXO2-like transposase domain-containing protein</fullName>
    </recommendedName>
</protein>
<dbReference type="STRING" id="1802401.A3B21_03880"/>
<comment type="caution">
    <text evidence="1">The sequence shown here is derived from an EMBL/GenBank/DDBJ whole genome shotgun (WGS) entry which is preliminary data.</text>
</comment>
<evidence type="ECO:0000313" key="2">
    <source>
        <dbReference type="Proteomes" id="UP000176897"/>
    </source>
</evidence>
<dbReference type="EMBL" id="MGEJ01000005">
    <property type="protein sequence ID" value="OGL81482.1"/>
    <property type="molecule type" value="Genomic_DNA"/>
</dbReference>
<reference evidence="1 2" key="1">
    <citation type="journal article" date="2016" name="Nat. Commun.">
        <title>Thousands of microbial genomes shed light on interconnected biogeochemical processes in an aquifer system.</title>
        <authorList>
            <person name="Anantharaman K."/>
            <person name="Brown C.T."/>
            <person name="Hug L.A."/>
            <person name="Sharon I."/>
            <person name="Castelle C.J."/>
            <person name="Probst A.J."/>
            <person name="Thomas B.C."/>
            <person name="Singh A."/>
            <person name="Wilkins M.J."/>
            <person name="Karaoz U."/>
            <person name="Brodie E.L."/>
            <person name="Williams K.H."/>
            <person name="Hubbard S.S."/>
            <person name="Banfield J.F."/>
        </authorList>
    </citation>
    <scope>NUCLEOTIDE SEQUENCE [LARGE SCALE GENOMIC DNA]</scope>
</reference>
<evidence type="ECO:0000313" key="1">
    <source>
        <dbReference type="EMBL" id="OGL81482.1"/>
    </source>
</evidence>
<evidence type="ECO:0008006" key="3">
    <source>
        <dbReference type="Google" id="ProtNLM"/>
    </source>
</evidence>
<name>A0A1F7UT70_9BACT</name>
<proteinExistence type="predicted"/>